<dbReference type="KEGG" id="rul:UC8_01170"/>
<feature type="region of interest" description="Disordered" evidence="1">
    <location>
        <begin position="41"/>
        <end position="62"/>
    </location>
</feature>
<dbReference type="EMBL" id="CP042914">
    <property type="protein sequence ID" value="QEG38164.1"/>
    <property type="molecule type" value="Genomic_DNA"/>
</dbReference>
<feature type="compositionally biased region" description="Polar residues" evidence="1">
    <location>
        <begin position="42"/>
        <end position="56"/>
    </location>
</feature>
<evidence type="ECO:0000256" key="1">
    <source>
        <dbReference type="SAM" id="MobiDB-lite"/>
    </source>
</evidence>
<dbReference type="AlphaFoldDB" id="A0A5B9QH62"/>
<gene>
    <name evidence="3" type="ORF">UC8_01170</name>
</gene>
<feature type="signal peptide" evidence="2">
    <location>
        <begin position="1"/>
        <end position="33"/>
    </location>
</feature>
<proteinExistence type="predicted"/>
<keyword evidence="4" id="KW-1185">Reference proteome</keyword>
<keyword evidence="2" id="KW-0732">Signal</keyword>
<reference evidence="3 4" key="1">
    <citation type="submission" date="2019-08" db="EMBL/GenBank/DDBJ databases">
        <title>Deep-cultivation of Planctomycetes and their phenomic and genomic characterization uncovers novel biology.</title>
        <authorList>
            <person name="Wiegand S."/>
            <person name="Jogler M."/>
            <person name="Boedeker C."/>
            <person name="Pinto D."/>
            <person name="Vollmers J."/>
            <person name="Rivas-Marin E."/>
            <person name="Kohn T."/>
            <person name="Peeters S.H."/>
            <person name="Heuer A."/>
            <person name="Rast P."/>
            <person name="Oberbeckmann S."/>
            <person name="Bunk B."/>
            <person name="Jeske O."/>
            <person name="Meyerdierks A."/>
            <person name="Storesund J.E."/>
            <person name="Kallscheuer N."/>
            <person name="Luecker S."/>
            <person name="Lage O.M."/>
            <person name="Pohl T."/>
            <person name="Merkel B.J."/>
            <person name="Hornburger P."/>
            <person name="Mueller R.-W."/>
            <person name="Bruemmer F."/>
            <person name="Labrenz M."/>
            <person name="Spormann A.M."/>
            <person name="Op den Camp H."/>
            <person name="Overmann J."/>
            <person name="Amann R."/>
            <person name="Jetten M.S.M."/>
            <person name="Mascher T."/>
            <person name="Medema M.H."/>
            <person name="Devos D.P."/>
            <person name="Kaster A.-K."/>
            <person name="Ovreas L."/>
            <person name="Rohde M."/>
            <person name="Galperin M.Y."/>
            <person name="Jogler C."/>
        </authorList>
    </citation>
    <scope>NUCLEOTIDE SEQUENCE [LARGE SCALE GENOMIC DNA]</scope>
    <source>
        <strain evidence="3 4">UC8</strain>
    </source>
</reference>
<protein>
    <submittedName>
        <fullName evidence="3">Phosphate-selective porin O and P</fullName>
    </submittedName>
</protein>
<evidence type="ECO:0000256" key="2">
    <source>
        <dbReference type="SAM" id="SignalP"/>
    </source>
</evidence>
<dbReference type="OrthoDB" id="9760167at2"/>
<dbReference type="RefSeq" id="WP_084425904.1">
    <property type="nucleotide sequence ID" value="NZ_CP042914.1"/>
</dbReference>
<name>A0A5B9QH62_9BACT</name>
<dbReference type="InterPro" id="IPR010870">
    <property type="entry name" value="Porin_O/P"/>
</dbReference>
<dbReference type="Pfam" id="PF07396">
    <property type="entry name" value="Porin_O_P"/>
    <property type="match status" value="1"/>
</dbReference>
<evidence type="ECO:0000313" key="3">
    <source>
        <dbReference type="EMBL" id="QEG38164.1"/>
    </source>
</evidence>
<accession>A0A5B9QH62</accession>
<sequence precursor="true">MWKEHPQAALRKTPGLLAALTLALILISSVASAQLVAPATAETLSRETPSAQSPSAKSPGERIERLQQRLDQQAVMLRELRNRLDETDTTFGLISDDSQDSCTPGMKQRVDLIAELPIEDSCDVGAAPQASRTLDYFVDYDRGWRIQPFDPQQHPFDLRANGWVQFRHHGFSRESQSWTDNAGVTRPIRNRNAFDVERARLALSGHLLDRRLRYFVQLDGDTDGSHMVDFFDYWWAWQLTDRFQIQFGKRKVSASRQWLLTARRTRFSDRPMANDFFRPDRTVGIFGVGKFAKHGHYEIMAGNGYRTTNLPNSQTDSRFTFAASSYVDPNGDFGGQIVDFAGTTTPLWRLGHSMVYSPQSGNEAGIPLREADFLRLSDGTRLTQTGALAPGTTVSEFDLWLYGVDLAWKYRGWSVTSEVFLRWIDDIVADGPLPQTNLFQHGYYVEGGKFVIPQTLDLNLRYSHVDGDFGSANEVAAGFNWYPLKKPTMKCSFDVTHLDGSPLNNASSDILVGDDGVLFRSQFQAEF</sequence>
<evidence type="ECO:0000313" key="4">
    <source>
        <dbReference type="Proteomes" id="UP000325286"/>
    </source>
</evidence>
<dbReference type="SUPFAM" id="SSF56935">
    <property type="entry name" value="Porins"/>
    <property type="match status" value="1"/>
</dbReference>
<organism evidence="3 4">
    <name type="scientific">Roseimaritima ulvae</name>
    <dbReference type="NCBI Taxonomy" id="980254"/>
    <lineage>
        <taxon>Bacteria</taxon>
        <taxon>Pseudomonadati</taxon>
        <taxon>Planctomycetota</taxon>
        <taxon>Planctomycetia</taxon>
        <taxon>Pirellulales</taxon>
        <taxon>Pirellulaceae</taxon>
        <taxon>Roseimaritima</taxon>
    </lineage>
</organism>
<dbReference type="Proteomes" id="UP000325286">
    <property type="component" value="Chromosome"/>
</dbReference>
<feature type="chain" id="PRO_5022829617" evidence="2">
    <location>
        <begin position="34"/>
        <end position="527"/>
    </location>
</feature>
<dbReference type="InterPro" id="IPR023614">
    <property type="entry name" value="Porin_dom_sf"/>
</dbReference>
<dbReference type="Gene3D" id="2.40.160.10">
    <property type="entry name" value="Porin"/>
    <property type="match status" value="1"/>
</dbReference>